<accession>A0A1A8VXV9</accession>
<evidence type="ECO:0000313" key="3">
    <source>
        <dbReference type="EMBL" id="SBS83684.1"/>
    </source>
</evidence>
<dbReference type="PANTHER" id="PTHR46228">
    <property type="entry name" value="KELCH DOMAIN-CONTAINING PROTEIN"/>
    <property type="match status" value="1"/>
</dbReference>
<dbReference type="SUPFAM" id="SSF50965">
    <property type="entry name" value="Galactose oxidase, central domain"/>
    <property type="match status" value="1"/>
</dbReference>
<evidence type="ECO:0000256" key="1">
    <source>
        <dbReference type="ARBA" id="ARBA00022441"/>
    </source>
</evidence>
<gene>
    <name evidence="3" type="ORF">POVCU2_0022300</name>
</gene>
<evidence type="ECO:0000256" key="2">
    <source>
        <dbReference type="ARBA" id="ARBA00022737"/>
    </source>
</evidence>
<dbReference type="AlphaFoldDB" id="A0A1A8VXV9"/>
<dbReference type="Gene3D" id="2.120.10.80">
    <property type="entry name" value="Kelch-type beta propeller"/>
    <property type="match status" value="2"/>
</dbReference>
<sequence>MTTNKFLTLKTEDSYISKLTHDTIIFGENLFKIISGTFTSNRSATLYEHTDDNTESISFCSELLPFYCKSEVIHQGDVFNVRFGHSCIFYKNTIYIYGGNQHVETFNSKLIQFNTDTNVFKIVDANKSPQSRYYASLDLIYSTEQNEDCLFLFGGKRGKYITNDTFMYHINSNTWEHVKMQFSPPPLFGHVSFKYKNIIFIHGGNMGNLSVSSDIWSYFEEEKKWVKIMSKDEYYNKSAYKPSGRFFHSCSVCVSNQGNDVKAYIFGGLNDTNKCAEDLFWSYSLNNGKWKKIDNSFGKIPIQRYGYKNKFCSRSTRRTTNHSYLITHSSTVLNDRWFLLCGGYNFSWHSRPQLLDLYAYDISLNTWSNLNVYGMTLVTHHFYGNLIQVDESGYFFIFGGLRNNEASCKIYKFTPLVVSPFFNVLKDKINEMKKSVHYLENNPRKSLNPTYSKDINEIKNSLSGISFTLVRYVQLINDLNEKIKISNELAKNNYSYLSEKLEHDNSYFDSLVKRIQQLDSPSSDTKEESLKSNFFPHDINKIGGKGTNKKIYETLNDWNVTMCYQILIGTI</sequence>
<protein>
    <submittedName>
        <fullName evidence="3">Kelch domain-containing protein</fullName>
    </submittedName>
</protein>
<dbReference type="Pfam" id="PF24681">
    <property type="entry name" value="Kelch_KLHDC2_KLHL20_DRC7"/>
    <property type="match status" value="1"/>
</dbReference>
<dbReference type="Proteomes" id="UP000078560">
    <property type="component" value="Unassembled WGS sequence"/>
</dbReference>
<keyword evidence="1" id="KW-0880">Kelch repeat</keyword>
<proteinExistence type="predicted"/>
<evidence type="ECO:0000313" key="4">
    <source>
        <dbReference type="Proteomes" id="UP000078560"/>
    </source>
</evidence>
<dbReference type="PANTHER" id="PTHR46228:SF2">
    <property type="entry name" value="KELCH REPEAT PROTEIN (AFU_ORTHOLOGUE AFUA_4G14350)"/>
    <property type="match status" value="1"/>
</dbReference>
<dbReference type="InterPro" id="IPR015915">
    <property type="entry name" value="Kelch-typ_b-propeller"/>
</dbReference>
<dbReference type="EMBL" id="FLQU01000304">
    <property type="protein sequence ID" value="SBS83684.1"/>
    <property type="molecule type" value="Genomic_DNA"/>
</dbReference>
<dbReference type="InterPro" id="IPR011043">
    <property type="entry name" value="Gal_Oxase/kelch_b-propeller"/>
</dbReference>
<keyword evidence="2" id="KW-0677">Repeat</keyword>
<reference evidence="4" key="1">
    <citation type="submission" date="2016-05" db="EMBL/GenBank/DDBJ databases">
        <authorList>
            <person name="Naeem Raeece"/>
        </authorList>
    </citation>
    <scope>NUCLEOTIDE SEQUENCE [LARGE SCALE GENOMIC DNA]</scope>
</reference>
<organism evidence="3 4">
    <name type="scientific">Plasmodium ovale curtisi</name>
    <dbReference type="NCBI Taxonomy" id="864141"/>
    <lineage>
        <taxon>Eukaryota</taxon>
        <taxon>Sar</taxon>
        <taxon>Alveolata</taxon>
        <taxon>Apicomplexa</taxon>
        <taxon>Aconoidasida</taxon>
        <taxon>Haemosporida</taxon>
        <taxon>Plasmodiidae</taxon>
        <taxon>Plasmodium</taxon>
        <taxon>Plasmodium (Plasmodium)</taxon>
    </lineage>
</organism>
<name>A0A1A8VXV9_PLAOA</name>